<dbReference type="GeneID" id="18914994"/>
<reference evidence="2 3" key="1">
    <citation type="journal article" date="2012" name="BMC Genomics">
        <title>Comparative genomics of the white-rot fungi, Phanerochaete carnosa and P. chrysosporium, to elucidate the genetic basis of the distinct wood types they colonize.</title>
        <authorList>
            <person name="Suzuki H."/>
            <person name="MacDonald J."/>
            <person name="Syed K."/>
            <person name="Salamov A."/>
            <person name="Hori C."/>
            <person name="Aerts A."/>
            <person name="Henrissat B."/>
            <person name="Wiebenga A."/>
            <person name="vanKuyk P.A."/>
            <person name="Barry K."/>
            <person name="Lindquist E."/>
            <person name="LaButti K."/>
            <person name="Lapidus A."/>
            <person name="Lucas S."/>
            <person name="Coutinho P."/>
            <person name="Gong Y."/>
            <person name="Samejima M."/>
            <person name="Mahadevan R."/>
            <person name="Abou-Zaid M."/>
            <person name="de Vries R.P."/>
            <person name="Igarashi K."/>
            <person name="Yadav J.S."/>
            <person name="Grigoriev I.V."/>
            <person name="Master E.R."/>
        </authorList>
    </citation>
    <scope>NUCLEOTIDE SEQUENCE [LARGE SCALE GENOMIC DNA]</scope>
    <source>
        <strain evidence="2 3">HHB-10118-sp</strain>
    </source>
</reference>
<name>K5VAL0_PHACS</name>
<dbReference type="EMBL" id="JH930469">
    <property type="protein sequence ID" value="EKM59891.1"/>
    <property type="molecule type" value="Genomic_DNA"/>
</dbReference>
<feature type="compositionally biased region" description="Basic and acidic residues" evidence="1">
    <location>
        <begin position="47"/>
        <end position="60"/>
    </location>
</feature>
<dbReference type="Proteomes" id="UP000008370">
    <property type="component" value="Unassembled WGS sequence"/>
</dbReference>
<sequence>MDVCVMVSPNRQGHIVAMYGKYRNITPSHYPTSTSRANQTHRSARLSPDEREQNRQDSVL</sequence>
<feature type="compositionally biased region" description="Polar residues" evidence="1">
    <location>
        <begin position="27"/>
        <end position="41"/>
    </location>
</feature>
<gene>
    <name evidence="2" type="ORF">PHACADRAFT_250674</name>
</gene>
<dbReference type="AlphaFoldDB" id="K5VAL0"/>
<dbReference type="RefSeq" id="XP_007392443.1">
    <property type="nucleotide sequence ID" value="XM_007392381.1"/>
</dbReference>
<keyword evidence="3" id="KW-1185">Reference proteome</keyword>
<dbReference type="KEGG" id="pco:PHACADRAFT_250674"/>
<evidence type="ECO:0000313" key="3">
    <source>
        <dbReference type="Proteomes" id="UP000008370"/>
    </source>
</evidence>
<dbReference type="InParanoid" id="K5VAL0"/>
<dbReference type="OrthoDB" id="2755832at2759"/>
<accession>K5VAL0</accession>
<evidence type="ECO:0000313" key="2">
    <source>
        <dbReference type="EMBL" id="EKM59891.1"/>
    </source>
</evidence>
<evidence type="ECO:0000256" key="1">
    <source>
        <dbReference type="SAM" id="MobiDB-lite"/>
    </source>
</evidence>
<proteinExistence type="predicted"/>
<dbReference type="HOGENOM" id="CLU_2942543_0_0_1"/>
<feature type="region of interest" description="Disordered" evidence="1">
    <location>
        <begin position="27"/>
        <end position="60"/>
    </location>
</feature>
<protein>
    <submittedName>
        <fullName evidence="2">Uncharacterized protein</fullName>
    </submittedName>
</protein>
<organism evidence="2 3">
    <name type="scientific">Phanerochaete carnosa (strain HHB-10118-sp)</name>
    <name type="common">White-rot fungus</name>
    <name type="synonym">Peniophora carnosa</name>
    <dbReference type="NCBI Taxonomy" id="650164"/>
    <lineage>
        <taxon>Eukaryota</taxon>
        <taxon>Fungi</taxon>
        <taxon>Dikarya</taxon>
        <taxon>Basidiomycota</taxon>
        <taxon>Agaricomycotina</taxon>
        <taxon>Agaricomycetes</taxon>
        <taxon>Polyporales</taxon>
        <taxon>Phanerochaetaceae</taxon>
        <taxon>Phanerochaete</taxon>
    </lineage>
</organism>